<dbReference type="InterPro" id="IPR009628">
    <property type="entry name" value="Phage_tape_measure_N"/>
</dbReference>
<feature type="domain" description="Bacteriophage tail tape measure N-terminal" evidence="3">
    <location>
        <begin position="54"/>
        <end position="120"/>
    </location>
</feature>
<evidence type="ECO:0000256" key="2">
    <source>
        <dbReference type="SAM" id="Phobius"/>
    </source>
</evidence>
<sequence length="874" mass="93537">MAQPVGDLIVNLDLNSPKFNEQLAYSGKKLSELGKAATAAADQVDRAFNRQEAAARRAGMSVGAYSNAVRMLPAQFTDIATQLAGGQSPFLILLQQGGQVKDSFGGFGPMFQALRDALFGFSGDVQKSTEEASDSAGELAESFNNASDAAENLGRARGFITPFNVALAAVAVTAGLMLYSWYRSNSQLSDFNKTLVLSGNNAGLTAQKMLTVSKAAASAGITFSAAAGTLTALVNAGVAAGANFERLSVSITEFADKSGLKIEDVAKAFGKLTSDPTSGLIAMAQQFHNVTAEQIEHVAQLQRSGDAAGALKAANDAATEGFEKQTRAIEGNMGTLERAANTVGDAFKSMWDKILDIGRPDTGAELLKKAQQQFDIAQANFDKNATGPGVSDVKRKQYQMVLDRTRISLQAAQLQADLQTVSAESAEAQSVAERDRLKYATQAQAAYEKSQTALEKYTSKQKELNKALQEGRILQGSYNTLMAAAKKEYESSLKKPAKTTTPGGIKASDSISAQTLELQTQLEVLRQHRGLNDTISQQRQNLWKEQARFSVLEQAAKTRALTADEKSLLSNKEQILAQAEINARLGDQISIQERLNNLQDRAQKYTTQMGEKTRALTESTGLSSRKTQRRLEEAQLLQGWKNAGGTETDEGYRQELESLRNFYAAQDELRSNWQAGARTAWANYVDSASDAYGQMESLASTAFDGISENMAAMLTNGKASWSDFTRSIMSMLTQILMKQALVGMVNSATTAMGFATGGYTGSGGKYEPAGVVHRGEFVFTKEATSRLGVGNLYNLMRGYASGGLVGGGSTAVAAPFGVSVYAPVSVTSPQNEAKQPPGDQLGRAYQQVITQAVNDGIAKAVRPGGLIWVAQQKR</sequence>
<evidence type="ECO:0000259" key="3">
    <source>
        <dbReference type="Pfam" id="PF06791"/>
    </source>
</evidence>
<evidence type="ECO:0000259" key="4">
    <source>
        <dbReference type="Pfam" id="PF09718"/>
    </source>
</evidence>
<evidence type="ECO:0000313" key="5">
    <source>
        <dbReference type="EMBL" id="GAB50113.1"/>
    </source>
</evidence>
<dbReference type="InterPro" id="IPR043680">
    <property type="entry name" value="GpH_LAMBDA"/>
</dbReference>
<feature type="transmembrane region" description="Helical" evidence="2">
    <location>
        <begin position="163"/>
        <end position="182"/>
    </location>
</feature>
<evidence type="ECO:0000256" key="1">
    <source>
        <dbReference type="SAM" id="MobiDB-lite"/>
    </source>
</evidence>
<dbReference type="Pfam" id="PF09718">
    <property type="entry name" value="Tape_meas_lam_C"/>
    <property type="match status" value="1"/>
</dbReference>
<dbReference type="GeneID" id="92828753"/>
<keyword evidence="2" id="KW-0472">Membrane</keyword>
<feature type="domain" description="Bacteriophage tail tape measure N-terminal" evidence="3">
    <location>
        <begin position="137"/>
        <end position="298"/>
    </location>
</feature>
<dbReference type="Pfam" id="PF06791">
    <property type="entry name" value="TMP_2"/>
    <property type="match status" value="2"/>
</dbReference>
<organism evidence="5 6">
    <name type="scientific">Atlantibacter hermannii NBRC 105704</name>
    <dbReference type="NCBI Taxonomy" id="1115512"/>
    <lineage>
        <taxon>Bacteria</taxon>
        <taxon>Pseudomonadati</taxon>
        <taxon>Pseudomonadota</taxon>
        <taxon>Gammaproteobacteria</taxon>
        <taxon>Enterobacterales</taxon>
        <taxon>Enterobacteriaceae</taxon>
        <taxon>Atlantibacter</taxon>
    </lineage>
</organism>
<keyword evidence="6" id="KW-1185">Reference proteome</keyword>
<dbReference type="AlphaFoldDB" id="H5UYV9"/>
<accession>H5UYV9</accession>
<dbReference type="NCBIfam" id="TIGR01541">
    <property type="entry name" value="tape_meas_lam_C"/>
    <property type="match status" value="1"/>
</dbReference>
<dbReference type="Proteomes" id="UP000010297">
    <property type="component" value="Unassembled WGS sequence"/>
</dbReference>
<feature type="region of interest" description="Disordered" evidence="1">
    <location>
        <begin position="608"/>
        <end position="627"/>
    </location>
</feature>
<comment type="caution">
    <text evidence="5">The sequence shown here is derived from an EMBL/GenBank/DDBJ whole genome shotgun (WGS) entry which is preliminary data.</text>
</comment>
<gene>
    <name evidence="5" type="ORF">EH105704_01_01180</name>
</gene>
<reference evidence="5 6" key="1">
    <citation type="submission" date="2012-02" db="EMBL/GenBank/DDBJ databases">
        <title>Whole genome shotgun sequence of Escherichia hermannii NBRC 105704.</title>
        <authorList>
            <person name="Yoshida I."/>
            <person name="Hosoyama A."/>
            <person name="Tsuchikane K."/>
            <person name="Katsumata H."/>
            <person name="Yamazaki S."/>
            <person name="Fujita N."/>
        </authorList>
    </citation>
    <scope>NUCLEOTIDE SEQUENCE [LARGE SCALE GENOMIC DNA]</scope>
    <source>
        <strain evidence="5 6">NBRC 105704</strain>
    </source>
</reference>
<name>H5UYV9_ATLHE</name>
<dbReference type="RefSeq" id="WP_002433758.1">
    <property type="nucleotide sequence ID" value="NZ_BAFF01000001.1"/>
</dbReference>
<keyword evidence="2" id="KW-1133">Transmembrane helix</keyword>
<feature type="domain" description="Bacteriophage tail tape measure C-terminal" evidence="4">
    <location>
        <begin position="672"/>
        <end position="745"/>
    </location>
</feature>
<protein>
    <submittedName>
        <fullName evidence="5">Putative phage tail tape measure protein</fullName>
    </submittedName>
</protein>
<evidence type="ECO:0000313" key="6">
    <source>
        <dbReference type="Proteomes" id="UP000010297"/>
    </source>
</evidence>
<dbReference type="HAMAP" id="MF_04138">
    <property type="entry name" value="TMP_LAMBDA"/>
    <property type="match status" value="1"/>
</dbReference>
<feature type="compositionally biased region" description="Polar residues" evidence="1">
    <location>
        <begin position="608"/>
        <end position="625"/>
    </location>
</feature>
<dbReference type="eggNOG" id="COG1196">
    <property type="taxonomic scope" value="Bacteria"/>
</dbReference>
<dbReference type="EMBL" id="BAFF01000001">
    <property type="protein sequence ID" value="GAB50113.1"/>
    <property type="molecule type" value="Genomic_DNA"/>
</dbReference>
<proteinExistence type="inferred from homology"/>
<dbReference type="InterPro" id="IPR006431">
    <property type="entry name" value="Phage_tape_meas_C"/>
</dbReference>
<keyword evidence="2" id="KW-0812">Transmembrane</keyword>